<proteinExistence type="predicted"/>
<feature type="compositionally biased region" description="Basic and acidic residues" evidence="1">
    <location>
        <begin position="65"/>
        <end position="81"/>
    </location>
</feature>
<accession>A0ABV0W147</accession>
<organism evidence="2 3">
    <name type="scientific">Xenotaenia resolanae</name>
    <dbReference type="NCBI Taxonomy" id="208358"/>
    <lineage>
        <taxon>Eukaryota</taxon>
        <taxon>Metazoa</taxon>
        <taxon>Chordata</taxon>
        <taxon>Craniata</taxon>
        <taxon>Vertebrata</taxon>
        <taxon>Euteleostomi</taxon>
        <taxon>Actinopterygii</taxon>
        <taxon>Neopterygii</taxon>
        <taxon>Teleostei</taxon>
        <taxon>Neoteleostei</taxon>
        <taxon>Acanthomorphata</taxon>
        <taxon>Ovalentaria</taxon>
        <taxon>Atherinomorphae</taxon>
        <taxon>Cyprinodontiformes</taxon>
        <taxon>Goodeidae</taxon>
        <taxon>Xenotaenia</taxon>
    </lineage>
</organism>
<feature type="region of interest" description="Disordered" evidence="1">
    <location>
        <begin position="60"/>
        <end position="114"/>
    </location>
</feature>
<evidence type="ECO:0000313" key="3">
    <source>
        <dbReference type="Proteomes" id="UP001444071"/>
    </source>
</evidence>
<keyword evidence="3" id="KW-1185">Reference proteome</keyword>
<evidence type="ECO:0000256" key="1">
    <source>
        <dbReference type="SAM" id="MobiDB-lite"/>
    </source>
</evidence>
<reference evidence="2 3" key="1">
    <citation type="submission" date="2021-06" db="EMBL/GenBank/DDBJ databases">
        <authorList>
            <person name="Palmer J.M."/>
        </authorList>
    </citation>
    <scope>NUCLEOTIDE SEQUENCE [LARGE SCALE GENOMIC DNA]</scope>
    <source>
        <strain evidence="2 3">XR_2019</strain>
        <tissue evidence="2">Muscle</tissue>
    </source>
</reference>
<sequence>MQAQGSQTRESFSTHHKQHCFQGATTSVDSLALGGGWFEYPSHSGDYYVKVLNKVSHGIVVSRRGQTENDSKTSRKNDQKYRHNSPKLGGPGHPLGVSPQSGGLPNGHAFAQCV</sequence>
<comment type="caution">
    <text evidence="2">The sequence shown here is derived from an EMBL/GenBank/DDBJ whole genome shotgun (WGS) entry which is preliminary data.</text>
</comment>
<dbReference type="EMBL" id="JAHRIM010020145">
    <property type="protein sequence ID" value="MEQ2262207.1"/>
    <property type="molecule type" value="Genomic_DNA"/>
</dbReference>
<protein>
    <submittedName>
        <fullName evidence="2">Uncharacterized protein</fullName>
    </submittedName>
</protein>
<evidence type="ECO:0000313" key="2">
    <source>
        <dbReference type="EMBL" id="MEQ2262207.1"/>
    </source>
</evidence>
<gene>
    <name evidence="2" type="ORF">XENORESO_001467</name>
</gene>
<dbReference type="Proteomes" id="UP001444071">
    <property type="component" value="Unassembled WGS sequence"/>
</dbReference>
<name>A0ABV0W147_9TELE</name>